<gene>
    <name evidence="3" type="ORF">DCS_02631</name>
</gene>
<feature type="transmembrane region" description="Helical" evidence="1">
    <location>
        <begin position="134"/>
        <end position="157"/>
    </location>
</feature>
<keyword evidence="1" id="KW-0812">Transmembrane</keyword>
<keyword evidence="4" id="KW-1185">Reference proteome</keyword>
<comment type="caution">
    <text evidence="3">The sequence shown here is derived from an EMBL/GenBank/DDBJ whole genome shotgun (WGS) entry which is preliminary data.</text>
</comment>
<dbReference type="InParanoid" id="A0A151GWK3"/>
<accession>A0A151GWK3</accession>
<sequence>MPSSSTSPPTMASTAVVPWPYVFFFKYLDPLTALYGAYLNFADPTAAVQALAPSSVYDPDQVFLFHQAGGLAIAIAVLTALVPRLSSDLVVWRILQGALLLSDFAGLSGIYFALARQDRLAPARWTADDFGCGSTYLVLTVIRLLFVLGVGFAATVAPARGSPGRKNV</sequence>
<feature type="domain" description="DUF7704" evidence="2">
    <location>
        <begin position="16"/>
        <end position="150"/>
    </location>
</feature>
<dbReference type="PANTHER" id="PTHR37019:SF1">
    <property type="entry name" value="EXPERA DOMAIN-CONTAINING PROTEIN"/>
    <property type="match status" value="1"/>
</dbReference>
<evidence type="ECO:0000313" key="3">
    <source>
        <dbReference type="EMBL" id="KYK61489.1"/>
    </source>
</evidence>
<feature type="transmembrane region" description="Helical" evidence="1">
    <location>
        <begin position="94"/>
        <end position="114"/>
    </location>
</feature>
<protein>
    <recommendedName>
        <fullName evidence="2">DUF7704 domain-containing protein</fullName>
    </recommendedName>
</protein>
<dbReference type="PANTHER" id="PTHR37019">
    <property type="entry name" value="CHROMOSOME 1, WHOLE GENOME SHOTGUN SEQUENCE"/>
    <property type="match status" value="1"/>
</dbReference>
<name>A0A151GWK3_DRECN</name>
<feature type="transmembrane region" description="Helical" evidence="1">
    <location>
        <begin position="63"/>
        <end position="82"/>
    </location>
</feature>
<organism evidence="3 4">
    <name type="scientific">Drechmeria coniospora</name>
    <name type="common">Nematophagous fungus</name>
    <name type="synonym">Meria coniospora</name>
    <dbReference type="NCBI Taxonomy" id="98403"/>
    <lineage>
        <taxon>Eukaryota</taxon>
        <taxon>Fungi</taxon>
        <taxon>Dikarya</taxon>
        <taxon>Ascomycota</taxon>
        <taxon>Pezizomycotina</taxon>
        <taxon>Sordariomycetes</taxon>
        <taxon>Hypocreomycetidae</taxon>
        <taxon>Hypocreales</taxon>
        <taxon>Ophiocordycipitaceae</taxon>
        <taxon>Drechmeria</taxon>
    </lineage>
</organism>
<dbReference type="Pfam" id="PF24803">
    <property type="entry name" value="DUF7704"/>
    <property type="match status" value="1"/>
</dbReference>
<evidence type="ECO:0000259" key="2">
    <source>
        <dbReference type="Pfam" id="PF24803"/>
    </source>
</evidence>
<dbReference type="EMBL" id="LAYC01000001">
    <property type="protein sequence ID" value="KYK61489.1"/>
    <property type="molecule type" value="Genomic_DNA"/>
</dbReference>
<dbReference type="Proteomes" id="UP000076580">
    <property type="component" value="Chromosome 01"/>
</dbReference>
<reference evidence="3 4" key="1">
    <citation type="journal article" date="2016" name="Sci. Rep.">
        <title>Insights into Adaptations to a Near-Obligate Nematode Endoparasitic Lifestyle from the Finished Genome of Drechmeria coniospora.</title>
        <authorList>
            <person name="Zhang L."/>
            <person name="Zhou Z."/>
            <person name="Guo Q."/>
            <person name="Fokkens L."/>
            <person name="Miskei M."/>
            <person name="Pocsi I."/>
            <person name="Zhang W."/>
            <person name="Chen M."/>
            <person name="Wang L."/>
            <person name="Sun Y."/>
            <person name="Donzelli B.G."/>
            <person name="Gibson D.M."/>
            <person name="Nelson D.R."/>
            <person name="Luo J.G."/>
            <person name="Rep M."/>
            <person name="Liu H."/>
            <person name="Yang S."/>
            <person name="Wang J."/>
            <person name="Krasnoff S.B."/>
            <person name="Xu Y."/>
            <person name="Molnar I."/>
            <person name="Lin M."/>
        </authorList>
    </citation>
    <scope>NUCLEOTIDE SEQUENCE [LARGE SCALE GENOMIC DNA]</scope>
    <source>
        <strain evidence="3 4">ARSEF 6962</strain>
    </source>
</reference>
<dbReference type="RefSeq" id="XP_040660841.1">
    <property type="nucleotide sequence ID" value="XM_040799958.1"/>
</dbReference>
<dbReference type="AlphaFoldDB" id="A0A151GWK3"/>
<proteinExistence type="predicted"/>
<keyword evidence="1" id="KW-1133">Transmembrane helix</keyword>
<evidence type="ECO:0000256" key="1">
    <source>
        <dbReference type="SAM" id="Phobius"/>
    </source>
</evidence>
<evidence type="ECO:0000313" key="4">
    <source>
        <dbReference type="Proteomes" id="UP000076580"/>
    </source>
</evidence>
<dbReference type="InterPro" id="IPR056121">
    <property type="entry name" value="DUF7704"/>
</dbReference>
<dbReference type="GeneID" id="63715274"/>
<keyword evidence="1" id="KW-0472">Membrane</keyword>